<dbReference type="Proteomes" id="UP000032566">
    <property type="component" value="Unassembled WGS sequence"/>
</dbReference>
<keyword evidence="3" id="KW-1185">Reference proteome</keyword>
<dbReference type="AlphaFoldDB" id="A0A0D7K636"/>
<dbReference type="OrthoDB" id="8438731at2"/>
<reference evidence="2 3" key="1">
    <citation type="submission" date="2014-12" db="EMBL/GenBank/DDBJ databases">
        <title>Isolation of bacteria from lake water.</title>
        <authorList>
            <person name="Sheng K.-Y."/>
            <person name="Chin P.-S."/>
            <person name="Chan K.-G."/>
            <person name="Tan G.S."/>
        </authorList>
    </citation>
    <scope>NUCLEOTIDE SEQUENCE [LARGE SCALE GENOMIC DNA]</scope>
    <source>
        <strain evidence="2 3">KY4</strain>
    </source>
</reference>
<dbReference type="RefSeq" id="WP_044401080.1">
    <property type="nucleotide sequence ID" value="NZ_JXYQ01000061.1"/>
</dbReference>
<dbReference type="STRING" id="80878.RP29_16535"/>
<gene>
    <name evidence="2" type="ORF">RP29_16535</name>
</gene>
<accession>A0A0D7K636</accession>
<dbReference type="PATRIC" id="fig|80878.5.peg.3225"/>
<proteinExistence type="predicted"/>
<dbReference type="EMBL" id="JXYQ01000061">
    <property type="protein sequence ID" value="KJA09474.1"/>
    <property type="molecule type" value="Genomic_DNA"/>
</dbReference>
<evidence type="ECO:0000313" key="3">
    <source>
        <dbReference type="Proteomes" id="UP000032566"/>
    </source>
</evidence>
<name>A0A0D7K636_9BURK</name>
<protein>
    <recommendedName>
        <fullName evidence="1">GAPS4 PD-(D/E)XK nuclease domain-containing protein</fullName>
    </recommendedName>
</protein>
<comment type="caution">
    <text evidence="2">The sequence shown here is derived from an EMBL/GenBank/DDBJ whole genome shotgun (WGS) entry which is preliminary data.</text>
</comment>
<sequence>MAETINIGEIAARLSKDIFKHFLWATHPKADDNFECSNEKHTGDGGKPKATHPGDVVFNYRDPYLGKTVYLHTDLKSYAEDSITSTRLRGAFKSLCMTIDCARCSDSWRAKYSVDEGEAHEVRGLLFVHNHDNGYDKPFYDAVDKVNLQALPVAPGTQLHYLGPHDIQRLYSVANDIIRLKGEGELPNSYTFYYPDLVMTRRQGDVWEQSATVETLTSPYIIIKHAATEGQSAGYVIYYNAPASSPEEFEYFLDSLSRFQMLESGERILLRVTHPDAPNDLKSVFRMAQKKYVKAWGFDPAREAILSQIQIERITSVTSTYNPGDMGWRE</sequence>
<evidence type="ECO:0000313" key="2">
    <source>
        <dbReference type="EMBL" id="KJA09474.1"/>
    </source>
</evidence>
<evidence type="ECO:0000259" key="1">
    <source>
        <dbReference type="Pfam" id="PF26115"/>
    </source>
</evidence>
<dbReference type="InterPro" id="IPR058873">
    <property type="entry name" value="PDDEXK_GAPS4"/>
</dbReference>
<feature type="domain" description="GAPS4 PD-(D/E)XK nuclease" evidence="1">
    <location>
        <begin position="6"/>
        <end position="147"/>
    </location>
</feature>
<dbReference type="Pfam" id="PF26115">
    <property type="entry name" value="PDDEXK_GAPS4"/>
    <property type="match status" value="1"/>
</dbReference>
<organism evidence="2 3">
    <name type="scientific">Acidovorax temperans</name>
    <dbReference type="NCBI Taxonomy" id="80878"/>
    <lineage>
        <taxon>Bacteria</taxon>
        <taxon>Pseudomonadati</taxon>
        <taxon>Pseudomonadota</taxon>
        <taxon>Betaproteobacteria</taxon>
        <taxon>Burkholderiales</taxon>
        <taxon>Comamonadaceae</taxon>
        <taxon>Acidovorax</taxon>
    </lineage>
</organism>